<organism evidence="5 6">
    <name type="scientific">Vibrio furnissii</name>
    <dbReference type="NCBI Taxonomy" id="29494"/>
    <lineage>
        <taxon>Bacteria</taxon>
        <taxon>Pseudomonadati</taxon>
        <taxon>Pseudomonadota</taxon>
        <taxon>Gammaproteobacteria</taxon>
        <taxon>Vibrionales</taxon>
        <taxon>Vibrionaceae</taxon>
        <taxon>Vibrio</taxon>
    </lineage>
</organism>
<dbReference type="Gene3D" id="1.10.10.60">
    <property type="entry name" value="Homeodomain-like"/>
    <property type="match status" value="2"/>
</dbReference>
<dbReference type="GeneID" id="50537875"/>
<evidence type="ECO:0000256" key="3">
    <source>
        <dbReference type="ARBA" id="ARBA00023163"/>
    </source>
</evidence>
<evidence type="ECO:0000313" key="6">
    <source>
        <dbReference type="Proteomes" id="UP000051221"/>
    </source>
</evidence>
<dbReference type="InterPro" id="IPR050204">
    <property type="entry name" value="AraC_XylS_family_regulators"/>
</dbReference>
<accession>A0A0Q2R7J5</accession>
<dbReference type="GO" id="GO:0003700">
    <property type="term" value="F:DNA-binding transcription factor activity"/>
    <property type="evidence" value="ECO:0007669"/>
    <property type="project" value="InterPro"/>
</dbReference>
<dbReference type="PANTHER" id="PTHR46796:SF13">
    <property type="entry name" value="HTH-TYPE TRANSCRIPTIONAL ACTIVATOR RHAS"/>
    <property type="match status" value="1"/>
</dbReference>
<dbReference type="Proteomes" id="UP000051221">
    <property type="component" value="Unassembled WGS sequence"/>
</dbReference>
<protein>
    <submittedName>
        <fullName evidence="5">AraC family transcriptional regulator</fullName>
    </submittedName>
</protein>
<dbReference type="PRINTS" id="PR00032">
    <property type="entry name" value="HTHARAC"/>
</dbReference>
<dbReference type="PROSITE" id="PS01124">
    <property type="entry name" value="HTH_ARAC_FAMILY_2"/>
    <property type="match status" value="1"/>
</dbReference>
<dbReference type="Pfam" id="PF12833">
    <property type="entry name" value="HTH_18"/>
    <property type="match status" value="1"/>
</dbReference>
<dbReference type="SMART" id="SM00342">
    <property type="entry name" value="HTH_ARAC"/>
    <property type="match status" value="1"/>
</dbReference>
<dbReference type="Pfam" id="PF06719">
    <property type="entry name" value="AraC_N"/>
    <property type="match status" value="1"/>
</dbReference>
<evidence type="ECO:0000259" key="4">
    <source>
        <dbReference type="PROSITE" id="PS01124"/>
    </source>
</evidence>
<dbReference type="PANTHER" id="PTHR46796">
    <property type="entry name" value="HTH-TYPE TRANSCRIPTIONAL ACTIVATOR RHAS-RELATED"/>
    <property type="match status" value="1"/>
</dbReference>
<dbReference type="InterPro" id="IPR018062">
    <property type="entry name" value="HTH_AraC-typ_CS"/>
</dbReference>
<dbReference type="InterPro" id="IPR009594">
    <property type="entry name" value="Tscrpt_reg_HTH_AraC_N"/>
</dbReference>
<dbReference type="InterPro" id="IPR018060">
    <property type="entry name" value="HTH_AraC"/>
</dbReference>
<dbReference type="PROSITE" id="PS00041">
    <property type="entry name" value="HTH_ARAC_FAMILY_1"/>
    <property type="match status" value="1"/>
</dbReference>
<comment type="caution">
    <text evidence="5">The sequence shown here is derived from an EMBL/GenBank/DDBJ whole genome shotgun (WGS) entry which is preliminary data.</text>
</comment>
<keyword evidence="2" id="KW-0238">DNA-binding</keyword>
<evidence type="ECO:0000313" key="5">
    <source>
        <dbReference type="EMBL" id="KQH88093.1"/>
    </source>
</evidence>
<reference evidence="5 6" key="1">
    <citation type="submission" date="2015-08" db="EMBL/GenBank/DDBJ databases">
        <title>Antibacterial properties of a collection of Vibrionaceae strains.</title>
        <authorList>
            <person name="Giubergia S."/>
        </authorList>
    </citation>
    <scope>NUCLEOTIDE SEQUENCE [LARGE SCALE GENOMIC DNA]</scope>
    <source>
        <strain evidence="5 6">S0821</strain>
    </source>
</reference>
<feature type="domain" description="HTH araC/xylS-type" evidence="4">
    <location>
        <begin position="184"/>
        <end position="280"/>
    </location>
</feature>
<dbReference type="InterPro" id="IPR020449">
    <property type="entry name" value="Tscrpt_reg_AraC-type_HTH"/>
</dbReference>
<dbReference type="SUPFAM" id="SSF46689">
    <property type="entry name" value="Homeodomain-like"/>
    <property type="match status" value="2"/>
</dbReference>
<dbReference type="EMBL" id="LKHS01000001">
    <property type="protein sequence ID" value="KQH88093.1"/>
    <property type="molecule type" value="Genomic_DNA"/>
</dbReference>
<evidence type="ECO:0000256" key="2">
    <source>
        <dbReference type="ARBA" id="ARBA00023125"/>
    </source>
</evidence>
<keyword evidence="1" id="KW-0805">Transcription regulation</keyword>
<keyword evidence="6" id="KW-1185">Reference proteome</keyword>
<keyword evidence="3" id="KW-0804">Transcription</keyword>
<dbReference type="InParanoid" id="A0A0Q2R7J5"/>
<dbReference type="AlphaFoldDB" id="A0A0Q2R7J5"/>
<gene>
    <name evidence="5" type="ORF">AMR76_02055</name>
</gene>
<evidence type="ECO:0000256" key="1">
    <source>
        <dbReference type="ARBA" id="ARBA00023015"/>
    </source>
</evidence>
<dbReference type="InterPro" id="IPR009057">
    <property type="entry name" value="Homeodomain-like_sf"/>
</dbReference>
<dbReference type="RefSeq" id="WP_004727829.1">
    <property type="nucleotide sequence ID" value="NZ_CABLCD010000014.1"/>
</dbReference>
<name>A0A0Q2R7J5_VIBFU</name>
<sequence>MKTLNSFRRVDETEYALSTDKVNVLYYHLPKHFQGEYRSYETPRLCTILQGSKDVRINQSQQFTYRKEQCVLLPPHANVHMSMSEFTKALVYEFSEDVLDDVSARVGDQLEVEASLDHDYSHFQMDNAQDRIFALHDRAQEILHSNDTNIPFLLDLVTQEMVYELLKRQGSYEILSQHHHHPINRAIQMMKAHLGDGLSISELAEEVRMSLPNFSQKFKLVTNQTPKEYFTRLKLNQSKRYLSQLSVTDTALELGYENISHFIRLFKTEFGVTPKQYKLSQELRH</sequence>
<proteinExistence type="predicted"/>
<dbReference type="GO" id="GO:0043565">
    <property type="term" value="F:sequence-specific DNA binding"/>
    <property type="evidence" value="ECO:0007669"/>
    <property type="project" value="InterPro"/>
</dbReference>